<dbReference type="SMART" id="SM00033">
    <property type="entry name" value="CH"/>
    <property type="match status" value="1"/>
</dbReference>
<dbReference type="GO" id="GO:0051639">
    <property type="term" value="P:actin filament network formation"/>
    <property type="evidence" value="ECO:0007669"/>
    <property type="project" value="TreeGrafter"/>
</dbReference>
<dbReference type="Proteomes" id="UP000559027">
    <property type="component" value="Unassembled WGS sequence"/>
</dbReference>
<protein>
    <recommendedName>
        <fullName evidence="3">Calponin-homology (CH) domain-containing protein</fullName>
    </recommendedName>
</protein>
<reference evidence="4 5" key="1">
    <citation type="journal article" date="2020" name="ISME J.">
        <title>Uncovering the hidden diversity of litter-decomposition mechanisms in mushroom-forming fungi.</title>
        <authorList>
            <person name="Floudas D."/>
            <person name="Bentzer J."/>
            <person name="Ahren D."/>
            <person name="Johansson T."/>
            <person name="Persson P."/>
            <person name="Tunlid A."/>
        </authorList>
    </citation>
    <scope>NUCLEOTIDE SEQUENCE [LARGE SCALE GENOMIC DNA]</scope>
    <source>
        <strain evidence="4 5">CBS 146.42</strain>
    </source>
</reference>
<dbReference type="CDD" id="cd21220">
    <property type="entry name" value="CH_PLS_FIM_rpt4"/>
    <property type="match status" value="1"/>
</dbReference>
<dbReference type="GO" id="GO:0032432">
    <property type="term" value="C:actin filament bundle"/>
    <property type="evidence" value="ECO:0007669"/>
    <property type="project" value="TreeGrafter"/>
</dbReference>
<dbReference type="EMBL" id="JAACJO010000017">
    <property type="protein sequence ID" value="KAF5349183.1"/>
    <property type="molecule type" value="Genomic_DNA"/>
</dbReference>
<organism evidence="4 5">
    <name type="scientific">Leucocoprinus leucothites</name>
    <dbReference type="NCBI Taxonomy" id="201217"/>
    <lineage>
        <taxon>Eukaryota</taxon>
        <taxon>Fungi</taxon>
        <taxon>Dikarya</taxon>
        <taxon>Basidiomycota</taxon>
        <taxon>Agaricomycotina</taxon>
        <taxon>Agaricomycetes</taxon>
        <taxon>Agaricomycetidae</taxon>
        <taxon>Agaricales</taxon>
        <taxon>Agaricineae</taxon>
        <taxon>Agaricaceae</taxon>
        <taxon>Leucocoprinus</taxon>
    </lineage>
</organism>
<dbReference type="PANTHER" id="PTHR19961:SF18">
    <property type="entry name" value="FI19014P1"/>
    <property type="match status" value="1"/>
</dbReference>
<keyword evidence="1" id="KW-0677">Repeat</keyword>
<keyword evidence="2" id="KW-0009">Actin-binding</keyword>
<proteinExistence type="predicted"/>
<evidence type="ECO:0000313" key="5">
    <source>
        <dbReference type="Proteomes" id="UP000559027"/>
    </source>
</evidence>
<evidence type="ECO:0000256" key="2">
    <source>
        <dbReference type="ARBA" id="ARBA00023203"/>
    </source>
</evidence>
<dbReference type="InterPro" id="IPR001715">
    <property type="entry name" value="CH_dom"/>
</dbReference>
<gene>
    <name evidence="4" type="ORF">D9756_009379</name>
</gene>
<accession>A0A8H5FUH3</accession>
<dbReference type="PROSITE" id="PS50021">
    <property type="entry name" value="CH"/>
    <property type="match status" value="1"/>
</dbReference>
<keyword evidence="5" id="KW-1185">Reference proteome</keyword>
<dbReference type="InterPro" id="IPR039959">
    <property type="entry name" value="Fimbrin/Plastin"/>
</dbReference>
<dbReference type="OrthoDB" id="431378at2759"/>
<dbReference type="Pfam" id="PF00307">
    <property type="entry name" value="CH"/>
    <property type="match status" value="1"/>
</dbReference>
<sequence length="134" mass="14657">MECSQEAVVRSLILLKWTNSTVQKAKPSARTIRSFKDPSITTGLFVLDLLDAIRSGIVDPALVLPVSGNGDYEGRRQNAKLAISIARKMNALIFLVPEDIVDVRPRLFTSDTTPGEARPLRIDVATGESNDHPT</sequence>
<evidence type="ECO:0000259" key="3">
    <source>
        <dbReference type="PROSITE" id="PS50021"/>
    </source>
</evidence>
<dbReference type="GO" id="GO:0051017">
    <property type="term" value="P:actin filament bundle assembly"/>
    <property type="evidence" value="ECO:0007669"/>
    <property type="project" value="InterPro"/>
</dbReference>
<dbReference type="SUPFAM" id="SSF47576">
    <property type="entry name" value="Calponin-homology domain, CH-domain"/>
    <property type="match status" value="1"/>
</dbReference>
<dbReference type="PANTHER" id="PTHR19961">
    <property type="entry name" value="FIMBRIN/PLASTIN"/>
    <property type="match status" value="1"/>
</dbReference>
<dbReference type="GO" id="GO:0005737">
    <property type="term" value="C:cytoplasm"/>
    <property type="evidence" value="ECO:0007669"/>
    <property type="project" value="TreeGrafter"/>
</dbReference>
<dbReference type="GO" id="GO:0005884">
    <property type="term" value="C:actin filament"/>
    <property type="evidence" value="ECO:0007669"/>
    <property type="project" value="TreeGrafter"/>
</dbReference>
<dbReference type="InterPro" id="IPR036872">
    <property type="entry name" value="CH_dom_sf"/>
</dbReference>
<dbReference type="GO" id="GO:0051015">
    <property type="term" value="F:actin filament binding"/>
    <property type="evidence" value="ECO:0007669"/>
    <property type="project" value="InterPro"/>
</dbReference>
<dbReference type="Gene3D" id="1.10.418.10">
    <property type="entry name" value="Calponin-like domain"/>
    <property type="match status" value="1"/>
</dbReference>
<feature type="domain" description="Calponin-homology (CH)" evidence="3">
    <location>
        <begin position="8"/>
        <end position="123"/>
    </location>
</feature>
<comment type="caution">
    <text evidence="4">The sequence shown here is derived from an EMBL/GenBank/DDBJ whole genome shotgun (WGS) entry which is preliminary data.</text>
</comment>
<dbReference type="AlphaFoldDB" id="A0A8H5FUH3"/>
<name>A0A8H5FUH3_9AGAR</name>
<evidence type="ECO:0000256" key="1">
    <source>
        <dbReference type="ARBA" id="ARBA00022737"/>
    </source>
</evidence>
<evidence type="ECO:0000313" key="4">
    <source>
        <dbReference type="EMBL" id="KAF5349183.1"/>
    </source>
</evidence>